<reference evidence="9" key="1">
    <citation type="submission" date="2017-09" db="EMBL/GenBank/DDBJ databases">
        <title>The Reconstruction of 2,631 Draft Metagenome-Assembled Genomes from the Global Oceans.</title>
        <authorList>
            <person name="Tully B.J."/>
            <person name="Graham E.D."/>
            <person name="Heidelberg J.F."/>
        </authorList>
    </citation>
    <scope>NUCLEOTIDE SEQUENCE [LARGE SCALE GENOMIC DNA]</scope>
</reference>
<comment type="domain">
    <text evidence="6">Has three domains with a flexible linker between the domains II and III and assumes an 'L' shape. Domain III is highly mobile and contacts RuvB.</text>
</comment>
<dbReference type="GO" id="GO:0048476">
    <property type="term" value="C:Holliday junction resolvase complex"/>
    <property type="evidence" value="ECO:0007669"/>
    <property type="project" value="UniProtKB-UniRule"/>
</dbReference>
<feature type="region of interest" description="Domain I" evidence="6">
    <location>
        <begin position="1"/>
        <end position="64"/>
    </location>
</feature>
<evidence type="ECO:0000313" key="8">
    <source>
        <dbReference type="EMBL" id="MAH62700.1"/>
    </source>
</evidence>
<dbReference type="GO" id="GO:0005524">
    <property type="term" value="F:ATP binding"/>
    <property type="evidence" value="ECO:0007669"/>
    <property type="project" value="InterPro"/>
</dbReference>
<comment type="function">
    <text evidence="6">The RuvA-RuvB-RuvC complex processes Holliday junction (HJ) DNA during genetic recombination and DNA repair, while the RuvA-RuvB complex plays an important role in the rescue of blocked DNA replication forks via replication fork reversal (RFR). RuvA specifically binds to HJ cruciform DNA, conferring on it an open structure. The RuvB hexamer acts as an ATP-dependent pump, pulling dsDNA into and through the RuvAB complex. HJ branch migration allows RuvC to scan DNA until it finds its consensus sequence, where it cleaves and resolves the cruciform DNA.</text>
</comment>
<dbReference type="InterPro" id="IPR010994">
    <property type="entry name" value="RuvA_2-like"/>
</dbReference>
<evidence type="ECO:0000313" key="9">
    <source>
        <dbReference type="Proteomes" id="UP000226525"/>
    </source>
</evidence>
<keyword evidence="5 6" id="KW-0234">DNA repair</keyword>
<evidence type="ECO:0000256" key="1">
    <source>
        <dbReference type="ARBA" id="ARBA00022490"/>
    </source>
</evidence>
<dbReference type="HAMAP" id="MF_00031">
    <property type="entry name" value="DNA_HJ_migration_RuvA"/>
    <property type="match status" value="1"/>
</dbReference>
<dbReference type="EMBL" id="NZEX01000047">
    <property type="protein sequence ID" value="MAH62700.1"/>
    <property type="molecule type" value="Genomic_DNA"/>
</dbReference>
<dbReference type="InterPro" id="IPR013849">
    <property type="entry name" value="DNA_helicase_Holl-junc_RuvA_I"/>
</dbReference>
<dbReference type="Proteomes" id="UP000226525">
    <property type="component" value="Unassembled WGS sequence"/>
</dbReference>
<dbReference type="SMART" id="SM00278">
    <property type="entry name" value="HhH1"/>
    <property type="match status" value="2"/>
</dbReference>
<comment type="caution">
    <text evidence="8">The sequence shown here is derived from an EMBL/GenBank/DDBJ whole genome shotgun (WGS) entry which is preliminary data.</text>
</comment>
<proteinExistence type="inferred from homology"/>
<gene>
    <name evidence="6 8" type="primary">ruvA</name>
    <name evidence="8" type="ORF">CMN54_04470</name>
</gene>
<feature type="domain" description="Helix-hairpin-helix DNA-binding motif class 1" evidence="7">
    <location>
        <begin position="108"/>
        <end position="127"/>
    </location>
</feature>
<dbReference type="InterPro" id="IPR000085">
    <property type="entry name" value="RuvA"/>
</dbReference>
<dbReference type="InterPro" id="IPR003583">
    <property type="entry name" value="Hlx-hairpin-Hlx_DNA-bd_motif"/>
</dbReference>
<dbReference type="Pfam" id="PF01330">
    <property type="entry name" value="RuvA_N"/>
    <property type="match status" value="1"/>
</dbReference>
<dbReference type="Gene3D" id="1.10.150.20">
    <property type="entry name" value="5' to 3' exonuclease, C-terminal subdomain"/>
    <property type="match status" value="1"/>
</dbReference>
<dbReference type="GO" id="GO:0006281">
    <property type="term" value="P:DNA repair"/>
    <property type="evidence" value="ECO:0007669"/>
    <property type="project" value="UniProtKB-UniRule"/>
</dbReference>
<keyword evidence="1 6" id="KW-0963">Cytoplasm</keyword>
<evidence type="ECO:0000256" key="2">
    <source>
        <dbReference type="ARBA" id="ARBA00022763"/>
    </source>
</evidence>
<comment type="caution">
    <text evidence="6">Lacks conserved residue(s) required for the propagation of feature annotation.</text>
</comment>
<organism evidence="8 9">
    <name type="scientific">SAR324 cluster bacterium</name>
    <dbReference type="NCBI Taxonomy" id="2024889"/>
    <lineage>
        <taxon>Bacteria</taxon>
        <taxon>Deltaproteobacteria</taxon>
        <taxon>SAR324 cluster</taxon>
    </lineage>
</organism>
<evidence type="ECO:0000256" key="4">
    <source>
        <dbReference type="ARBA" id="ARBA00023172"/>
    </source>
</evidence>
<dbReference type="Gene3D" id="2.40.50.140">
    <property type="entry name" value="Nucleic acid-binding proteins"/>
    <property type="match status" value="1"/>
</dbReference>
<dbReference type="InterPro" id="IPR012340">
    <property type="entry name" value="NA-bd_OB-fold"/>
</dbReference>
<dbReference type="Pfam" id="PF14520">
    <property type="entry name" value="HHH_5"/>
    <property type="match status" value="1"/>
</dbReference>
<dbReference type="SUPFAM" id="SSF50249">
    <property type="entry name" value="Nucleic acid-binding proteins"/>
    <property type="match status" value="1"/>
</dbReference>
<dbReference type="NCBIfam" id="TIGR00084">
    <property type="entry name" value="ruvA"/>
    <property type="match status" value="1"/>
</dbReference>
<dbReference type="GO" id="GO:0005737">
    <property type="term" value="C:cytoplasm"/>
    <property type="evidence" value="ECO:0007669"/>
    <property type="project" value="UniProtKB-SubCell"/>
</dbReference>
<evidence type="ECO:0000256" key="5">
    <source>
        <dbReference type="ARBA" id="ARBA00023204"/>
    </source>
</evidence>
<keyword evidence="2 6" id="KW-0227">DNA damage</keyword>
<evidence type="ECO:0000259" key="7">
    <source>
        <dbReference type="SMART" id="SM00278"/>
    </source>
</evidence>
<dbReference type="GO" id="GO:0006310">
    <property type="term" value="P:DNA recombination"/>
    <property type="evidence" value="ECO:0007669"/>
    <property type="project" value="UniProtKB-UniRule"/>
</dbReference>
<dbReference type="AlphaFoldDB" id="A0A2D6YHS2"/>
<comment type="subunit">
    <text evidence="6">Homotetramer. Forms an RuvA(8)-RuvB(12)-Holliday junction (HJ) complex. HJ DNA is sandwiched between 2 RuvA tetramers; dsDNA enters through RuvA and exits via RuvB. An RuvB hexamer assembles on each DNA strand where it exits the tetramer. Each RuvB hexamer is contacted by two RuvA subunits (via domain III) on 2 adjacent RuvB subunits; this complex drives branch migration. In the full resolvosome a probable DNA-RuvA(4)-RuvB(12)-RuvC(2) complex forms which resolves the HJ.</text>
</comment>
<dbReference type="SUPFAM" id="SSF47781">
    <property type="entry name" value="RuvA domain 2-like"/>
    <property type="match status" value="1"/>
</dbReference>
<name>A0A2D6YHS2_9DELT</name>
<dbReference type="GO" id="GO:0000400">
    <property type="term" value="F:four-way junction DNA binding"/>
    <property type="evidence" value="ECO:0007669"/>
    <property type="project" value="UniProtKB-UniRule"/>
</dbReference>
<accession>A0A2D6YHS2</accession>
<protein>
    <recommendedName>
        <fullName evidence="6">Holliday junction branch migration complex subunit RuvA</fullName>
    </recommendedName>
</protein>
<evidence type="ECO:0000256" key="6">
    <source>
        <dbReference type="HAMAP-Rule" id="MF_00031"/>
    </source>
</evidence>
<sequence length="204" mass="21871">MIAYLIGDVSLVEEQRLVLQTSGGVGYLVQVPQGLGNRHTAGEVLSLHIHTSVREDEISLYGFETTAERQLFERLLKASGIGPKLALTIVSVLEPRNLVQAILREDINTLSQVPGIGKKTAARLCLELKDSFSKSPIQGLESALITGKATTPAIPSGETASLQSALKNMGFAEKEILTVLASLPLEAEGFEAKLRLALGLLSKR</sequence>
<feature type="domain" description="Helix-hairpin-helix DNA-binding motif class 1" evidence="7">
    <location>
        <begin position="73"/>
        <end position="92"/>
    </location>
</feature>
<keyword evidence="4 6" id="KW-0233">DNA recombination</keyword>
<dbReference type="GO" id="GO:0009378">
    <property type="term" value="F:four-way junction helicase activity"/>
    <property type="evidence" value="ECO:0007669"/>
    <property type="project" value="InterPro"/>
</dbReference>
<comment type="subcellular location">
    <subcellularLocation>
        <location evidence="6">Cytoplasm</location>
    </subcellularLocation>
</comment>
<evidence type="ECO:0000256" key="3">
    <source>
        <dbReference type="ARBA" id="ARBA00023125"/>
    </source>
</evidence>
<keyword evidence="3 6" id="KW-0238">DNA-binding</keyword>
<feature type="region of interest" description="Domain III" evidence="6">
    <location>
        <begin position="149"/>
        <end position="204"/>
    </location>
</feature>
<comment type="similarity">
    <text evidence="6">Belongs to the RuvA family.</text>
</comment>